<keyword evidence="3" id="KW-1185">Reference proteome</keyword>
<evidence type="ECO:0000256" key="1">
    <source>
        <dbReference type="SAM" id="Phobius"/>
    </source>
</evidence>
<keyword evidence="1" id="KW-0812">Transmembrane</keyword>
<dbReference type="EMBL" id="FNDW01000001">
    <property type="protein sequence ID" value="SDH69401.1"/>
    <property type="molecule type" value="Genomic_DNA"/>
</dbReference>
<dbReference type="RefSeq" id="WP_139164574.1">
    <property type="nucleotide sequence ID" value="NZ_FNDW01000001.1"/>
</dbReference>
<protein>
    <recommendedName>
        <fullName evidence="4">DUF2892 domain-containing protein</fullName>
    </recommendedName>
</protein>
<keyword evidence="1" id="KW-0472">Membrane</keyword>
<sequence length="83" mass="9247">MIQNIVKNWNFARLLRLAMGVFLVVEAVKSGMWLLVVVGAVFVAMPLFNLGCCASGNCSIPNKNSVQTNDEVEYEEIKIKQNE</sequence>
<dbReference type="OrthoDB" id="1049592at2"/>
<dbReference type="STRING" id="311334.SAMN05421846_101585"/>
<dbReference type="AlphaFoldDB" id="A0A1G8EHU0"/>
<evidence type="ECO:0000313" key="3">
    <source>
        <dbReference type="Proteomes" id="UP000198869"/>
    </source>
</evidence>
<gene>
    <name evidence="2" type="ORF">SAMN05421846_101585</name>
</gene>
<feature type="transmembrane region" description="Helical" evidence="1">
    <location>
        <begin position="21"/>
        <end position="48"/>
    </location>
</feature>
<organism evidence="2 3">
    <name type="scientific">Chryseobacterium taeanense</name>
    <dbReference type="NCBI Taxonomy" id="311334"/>
    <lineage>
        <taxon>Bacteria</taxon>
        <taxon>Pseudomonadati</taxon>
        <taxon>Bacteroidota</taxon>
        <taxon>Flavobacteriia</taxon>
        <taxon>Flavobacteriales</taxon>
        <taxon>Weeksellaceae</taxon>
        <taxon>Chryseobacterium group</taxon>
        <taxon>Chryseobacterium</taxon>
    </lineage>
</organism>
<name>A0A1G8EHU0_9FLAO</name>
<evidence type="ECO:0000313" key="2">
    <source>
        <dbReference type="EMBL" id="SDH69401.1"/>
    </source>
</evidence>
<proteinExistence type="predicted"/>
<dbReference type="Proteomes" id="UP000198869">
    <property type="component" value="Unassembled WGS sequence"/>
</dbReference>
<reference evidence="3" key="1">
    <citation type="submission" date="2016-10" db="EMBL/GenBank/DDBJ databases">
        <authorList>
            <person name="Varghese N."/>
            <person name="Submissions S."/>
        </authorList>
    </citation>
    <scope>NUCLEOTIDE SEQUENCE [LARGE SCALE GENOMIC DNA]</scope>
    <source>
        <strain evidence="3">DSM 17071</strain>
    </source>
</reference>
<accession>A0A1G8EHU0</accession>
<keyword evidence="1" id="KW-1133">Transmembrane helix</keyword>
<evidence type="ECO:0008006" key="4">
    <source>
        <dbReference type="Google" id="ProtNLM"/>
    </source>
</evidence>